<dbReference type="AlphaFoldDB" id="Q22XN5"/>
<dbReference type="InParanoid" id="Q22XN5"/>
<dbReference type="RefSeq" id="XP_001010289.1">
    <property type="nucleotide sequence ID" value="XM_001010289.1"/>
</dbReference>
<sequence length="383" mass="43340">MNTAHKTDDEKKEFFDSPKELEEKVNILVDMIKRSEHFVAFTGAGISTSTGIPDFRSGINTVLPTGPGAWEKLAQKTGSSKSNVKVSMSKAIPSPTHMSLVELQRQGYLKFLISQNVDGLHRRSGFSTYHLAELHGNTNLEKCQKCGKEYMRDFRVRTAQQVHDHKTGRKCDNQQCNGDLYDSIINFGENLPEKDQDDGFVHSQLADLHLVLGSSLRVTPAADMPETTAKLGKNLVIVNLQKTPLDSLATLRINAMCDDVMKMVMKKLKIEIPEFILERRIVLQKGDKNSLLVSAEDSNESPYEIYKKVTIEYGKANEAKQKAPFNFTPKQNQFTVSLGFYEHYGEQEFKLDVDMIALPLNKKVVYQIQYQVSLQKWISCKQI</sequence>
<evidence type="ECO:0000256" key="1">
    <source>
        <dbReference type="ARBA" id="ARBA00022679"/>
    </source>
</evidence>
<dbReference type="eggNOG" id="KOG1905">
    <property type="taxonomic scope" value="Eukaryota"/>
</dbReference>
<dbReference type="Proteomes" id="UP000009168">
    <property type="component" value="Unassembled WGS sequence"/>
</dbReference>
<feature type="active site" description="Proton acceptor" evidence="3">
    <location>
        <position position="135"/>
    </location>
</feature>
<feature type="binding site" evidence="3">
    <location>
        <position position="176"/>
    </location>
    <ligand>
        <name>Zn(2+)</name>
        <dbReference type="ChEBI" id="CHEBI:29105"/>
    </ligand>
</feature>
<evidence type="ECO:0000313" key="6">
    <source>
        <dbReference type="Proteomes" id="UP000009168"/>
    </source>
</evidence>
<dbReference type="InterPro" id="IPR026590">
    <property type="entry name" value="Ssirtuin_cat_dom"/>
</dbReference>
<dbReference type="PANTHER" id="PTHR11085:SF10">
    <property type="entry name" value="NAD-DEPENDENT PROTEIN DEACYLASE SIRTUIN-5, MITOCHONDRIAL-RELATED"/>
    <property type="match status" value="1"/>
</dbReference>
<dbReference type="FunCoup" id="Q22XN5">
    <property type="interactions" value="112"/>
</dbReference>
<evidence type="ECO:0000256" key="3">
    <source>
        <dbReference type="PROSITE-ProRule" id="PRU00236"/>
    </source>
</evidence>
<keyword evidence="2" id="KW-0520">NAD</keyword>
<dbReference type="Gene3D" id="2.20.28.200">
    <property type="match status" value="1"/>
</dbReference>
<gene>
    <name evidence="5" type="ORF">TTHERM_01018420</name>
</gene>
<dbReference type="GO" id="GO:0070403">
    <property type="term" value="F:NAD+ binding"/>
    <property type="evidence" value="ECO:0007669"/>
    <property type="project" value="InterPro"/>
</dbReference>
<dbReference type="Pfam" id="PF02146">
    <property type="entry name" value="SIR2"/>
    <property type="match status" value="1"/>
</dbReference>
<organism evidence="5 6">
    <name type="scientific">Tetrahymena thermophila (strain SB210)</name>
    <dbReference type="NCBI Taxonomy" id="312017"/>
    <lineage>
        <taxon>Eukaryota</taxon>
        <taxon>Sar</taxon>
        <taxon>Alveolata</taxon>
        <taxon>Ciliophora</taxon>
        <taxon>Intramacronucleata</taxon>
        <taxon>Oligohymenophorea</taxon>
        <taxon>Hymenostomatida</taxon>
        <taxon>Tetrahymenina</taxon>
        <taxon>Tetrahymenidae</taxon>
        <taxon>Tetrahymena</taxon>
    </lineage>
</organism>
<dbReference type="HOGENOM" id="CLU_023643_6_1_1"/>
<dbReference type="PANTHER" id="PTHR11085">
    <property type="entry name" value="NAD-DEPENDENT PROTEIN DEACYLASE SIRTUIN-5, MITOCHONDRIAL-RELATED"/>
    <property type="match status" value="1"/>
</dbReference>
<dbReference type="STRING" id="312017.Q22XN5"/>
<keyword evidence="1" id="KW-0808">Transferase</keyword>
<name>Q22XN5_TETTS</name>
<feature type="binding site" evidence="3">
    <location>
        <position position="171"/>
    </location>
    <ligand>
        <name>Zn(2+)</name>
        <dbReference type="ChEBI" id="CHEBI:29105"/>
    </ligand>
</feature>
<evidence type="ECO:0000259" key="4">
    <source>
        <dbReference type="PROSITE" id="PS50305"/>
    </source>
</evidence>
<dbReference type="EMBL" id="GG662805">
    <property type="protein sequence ID" value="EAR90044.1"/>
    <property type="molecule type" value="Genomic_DNA"/>
</dbReference>
<accession>Q22XN5</accession>
<dbReference type="KEGG" id="tet:TTHERM_01018420"/>
<dbReference type="GeneID" id="7826473"/>
<dbReference type="GO" id="GO:0017136">
    <property type="term" value="F:histone deacetylase activity, NAD-dependent"/>
    <property type="evidence" value="ECO:0007669"/>
    <property type="project" value="TreeGrafter"/>
</dbReference>
<dbReference type="SUPFAM" id="SSF52467">
    <property type="entry name" value="DHS-like NAD/FAD-binding domain"/>
    <property type="match status" value="1"/>
</dbReference>
<dbReference type="GO" id="GO:0046872">
    <property type="term" value="F:metal ion binding"/>
    <property type="evidence" value="ECO:0007669"/>
    <property type="project" value="UniProtKB-KW"/>
</dbReference>
<reference evidence="6" key="1">
    <citation type="journal article" date="2006" name="PLoS Biol.">
        <title>Macronuclear genome sequence of the ciliate Tetrahymena thermophila, a model eukaryote.</title>
        <authorList>
            <person name="Eisen J.A."/>
            <person name="Coyne R.S."/>
            <person name="Wu M."/>
            <person name="Wu D."/>
            <person name="Thiagarajan M."/>
            <person name="Wortman J.R."/>
            <person name="Badger J.H."/>
            <person name="Ren Q."/>
            <person name="Amedeo P."/>
            <person name="Jones K.M."/>
            <person name="Tallon L.J."/>
            <person name="Delcher A.L."/>
            <person name="Salzberg S.L."/>
            <person name="Silva J.C."/>
            <person name="Haas B.J."/>
            <person name="Majoros W.H."/>
            <person name="Farzad M."/>
            <person name="Carlton J.M."/>
            <person name="Smith R.K. Jr."/>
            <person name="Garg J."/>
            <person name="Pearlman R.E."/>
            <person name="Karrer K.M."/>
            <person name="Sun L."/>
            <person name="Manning G."/>
            <person name="Elde N.C."/>
            <person name="Turkewitz A.P."/>
            <person name="Asai D.J."/>
            <person name="Wilkes D.E."/>
            <person name="Wang Y."/>
            <person name="Cai H."/>
            <person name="Collins K."/>
            <person name="Stewart B.A."/>
            <person name="Lee S.R."/>
            <person name="Wilamowska K."/>
            <person name="Weinberg Z."/>
            <person name="Ruzzo W.L."/>
            <person name="Wloga D."/>
            <person name="Gaertig J."/>
            <person name="Frankel J."/>
            <person name="Tsao C.-C."/>
            <person name="Gorovsky M.A."/>
            <person name="Keeling P.J."/>
            <person name="Waller R.F."/>
            <person name="Patron N.J."/>
            <person name="Cherry J.M."/>
            <person name="Stover N.A."/>
            <person name="Krieger C.J."/>
            <person name="del Toro C."/>
            <person name="Ryder H.F."/>
            <person name="Williamson S.C."/>
            <person name="Barbeau R.A."/>
            <person name="Hamilton E.P."/>
            <person name="Orias E."/>
        </authorList>
    </citation>
    <scope>NUCLEOTIDE SEQUENCE [LARGE SCALE GENOMIC DNA]</scope>
    <source>
        <strain evidence="6">SB210</strain>
    </source>
</reference>
<feature type="domain" description="Deacetylase sirtuin-type" evidence="4">
    <location>
        <begin position="18"/>
        <end position="271"/>
    </location>
</feature>
<dbReference type="Gene3D" id="3.40.50.1220">
    <property type="entry name" value="TPP-binding domain"/>
    <property type="match status" value="1"/>
</dbReference>
<dbReference type="OrthoDB" id="424302at2759"/>
<feature type="binding site" evidence="3">
    <location>
        <position position="146"/>
    </location>
    <ligand>
        <name>Zn(2+)</name>
        <dbReference type="ChEBI" id="CHEBI:29105"/>
    </ligand>
</feature>
<keyword evidence="3" id="KW-0479">Metal-binding</keyword>
<protein>
    <submittedName>
        <fullName evidence="5">SIR2 family transcriptional regulator</fullName>
    </submittedName>
</protein>
<keyword evidence="6" id="KW-1185">Reference proteome</keyword>
<dbReference type="PROSITE" id="PS50305">
    <property type="entry name" value="SIRTUIN"/>
    <property type="match status" value="1"/>
</dbReference>
<feature type="binding site" evidence="3">
    <location>
        <position position="143"/>
    </location>
    <ligand>
        <name>Zn(2+)</name>
        <dbReference type="ChEBI" id="CHEBI:29105"/>
    </ligand>
</feature>
<dbReference type="OMA" id="WIRESKH"/>
<evidence type="ECO:0000256" key="2">
    <source>
        <dbReference type="ARBA" id="ARBA00023027"/>
    </source>
</evidence>
<proteinExistence type="predicted"/>
<dbReference type="InterPro" id="IPR003000">
    <property type="entry name" value="Sirtuin"/>
</dbReference>
<dbReference type="GO" id="GO:0005634">
    <property type="term" value="C:nucleus"/>
    <property type="evidence" value="ECO:0007669"/>
    <property type="project" value="TreeGrafter"/>
</dbReference>
<dbReference type="InterPro" id="IPR050134">
    <property type="entry name" value="NAD-dep_sirtuin_deacylases"/>
</dbReference>
<evidence type="ECO:0000313" key="5">
    <source>
        <dbReference type="EMBL" id="EAR90044.1"/>
    </source>
</evidence>
<keyword evidence="3" id="KW-0862">Zinc</keyword>
<dbReference type="InterPro" id="IPR029035">
    <property type="entry name" value="DHS-like_NAD/FAD-binding_dom"/>
</dbReference>